<evidence type="ECO:0000313" key="8">
    <source>
        <dbReference type="Proteomes" id="UP001259803"/>
    </source>
</evidence>
<feature type="signal peptide" evidence="5">
    <location>
        <begin position="1"/>
        <end position="28"/>
    </location>
</feature>
<name>A0ABU2ZJH5_9SPHN</name>
<proteinExistence type="inferred from homology"/>
<dbReference type="EMBL" id="JAVRHS010000002">
    <property type="protein sequence ID" value="MDT0575552.1"/>
    <property type="molecule type" value="Genomic_DNA"/>
</dbReference>
<evidence type="ECO:0000256" key="5">
    <source>
        <dbReference type="SAM" id="SignalP"/>
    </source>
</evidence>
<dbReference type="PANTHER" id="PTHR30483:SF6">
    <property type="entry name" value="PERIPLASMIC BINDING PROTEIN OF ABC TRANSPORTER FOR NATURAL AMINO ACIDS"/>
    <property type="match status" value="1"/>
</dbReference>
<dbReference type="Pfam" id="PF13458">
    <property type="entry name" value="Peripla_BP_6"/>
    <property type="match status" value="1"/>
</dbReference>
<feature type="domain" description="Leucine-binding protein" evidence="6">
    <location>
        <begin position="61"/>
        <end position="333"/>
    </location>
</feature>
<feature type="chain" id="PRO_5045963090" evidence="5">
    <location>
        <begin position="29"/>
        <end position="389"/>
    </location>
</feature>
<accession>A0ABU2ZJH5</accession>
<gene>
    <name evidence="7" type="ORF">RM533_05080</name>
</gene>
<dbReference type="InterPro" id="IPR028082">
    <property type="entry name" value="Peripla_BP_I"/>
</dbReference>
<evidence type="ECO:0000313" key="7">
    <source>
        <dbReference type="EMBL" id="MDT0575552.1"/>
    </source>
</evidence>
<sequence>MIACKTVNGLRHAFVAMGALLLAGCAGVIPQSKPAPPVAPPPVDVGPSAERLPDADEDRHRIALLVPLSGSNGAVGQSLANATTMALLDTNTSNIRITTYDTADSPAAAASRAIADGNRLILGPLLSDDVDDVVGIARPARVPLVSFSNDTQAAGDGVYIMGQVPKQSIARTLGYAASKGVTSVAGLMPQGEYGKRAASALLDTSRDLDVRVTTIETYDRSDASIAAAAARVSADGTTGAVLVADATRMAVRAAPLLKAQQKDVRILGTELWSGEADVVRSAALRGAWFSALSDQRYRQFSQSYRTRFGNAPFRIATLGYDAVLLAINLARDWEFGEAFPIAELHDENGFVGLDGAFRFNRQGQVERMFEVREVTATGIQIVSPAPERF</sequence>
<comment type="caution">
    <text evidence="7">The sequence shown here is derived from an EMBL/GenBank/DDBJ whole genome shotgun (WGS) entry which is preliminary data.</text>
</comment>
<dbReference type="InterPro" id="IPR028081">
    <property type="entry name" value="Leu-bd"/>
</dbReference>
<feature type="region of interest" description="Disordered" evidence="4">
    <location>
        <begin position="34"/>
        <end position="53"/>
    </location>
</feature>
<evidence type="ECO:0000256" key="3">
    <source>
        <dbReference type="ARBA" id="ARBA00022970"/>
    </source>
</evidence>
<keyword evidence="8" id="KW-1185">Reference proteome</keyword>
<dbReference type="CDD" id="cd06339">
    <property type="entry name" value="PBP1_YraM_LppC_lipoprotein-like"/>
    <property type="match status" value="1"/>
</dbReference>
<protein>
    <submittedName>
        <fullName evidence="7">Penicillin-binding protein activator</fullName>
    </submittedName>
</protein>
<dbReference type="PROSITE" id="PS51257">
    <property type="entry name" value="PROKAR_LIPOPROTEIN"/>
    <property type="match status" value="1"/>
</dbReference>
<evidence type="ECO:0000256" key="4">
    <source>
        <dbReference type="SAM" id="MobiDB-lite"/>
    </source>
</evidence>
<organism evidence="7 8">
    <name type="scientific">Croceicoccus esteveae</name>
    <dbReference type="NCBI Taxonomy" id="3075597"/>
    <lineage>
        <taxon>Bacteria</taxon>
        <taxon>Pseudomonadati</taxon>
        <taxon>Pseudomonadota</taxon>
        <taxon>Alphaproteobacteria</taxon>
        <taxon>Sphingomonadales</taxon>
        <taxon>Erythrobacteraceae</taxon>
        <taxon>Croceicoccus</taxon>
    </lineage>
</organism>
<dbReference type="Gene3D" id="3.40.50.2300">
    <property type="match status" value="2"/>
</dbReference>
<evidence type="ECO:0000256" key="2">
    <source>
        <dbReference type="ARBA" id="ARBA00022729"/>
    </source>
</evidence>
<dbReference type="RefSeq" id="WP_311340106.1">
    <property type="nucleotide sequence ID" value="NZ_JAVRHS010000002.1"/>
</dbReference>
<reference evidence="7 8" key="1">
    <citation type="submission" date="2023-09" db="EMBL/GenBank/DDBJ databases">
        <authorList>
            <person name="Rey-Velasco X."/>
        </authorList>
    </citation>
    <scope>NUCLEOTIDE SEQUENCE [LARGE SCALE GENOMIC DNA]</scope>
    <source>
        <strain evidence="7 8">F390</strain>
    </source>
</reference>
<dbReference type="InterPro" id="IPR051010">
    <property type="entry name" value="BCAA_transport"/>
</dbReference>
<dbReference type="PANTHER" id="PTHR30483">
    <property type="entry name" value="LEUCINE-SPECIFIC-BINDING PROTEIN"/>
    <property type="match status" value="1"/>
</dbReference>
<keyword evidence="3" id="KW-0813">Transport</keyword>
<evidence type="ECO:0000259" key="6">
    <source>
        <dbReference type="Pfam" id="PF13458"/>
    </source>
</evidence>
<feature type="compositionally biased region" description="Pro residues" evidence="4">
    <location>
        <begin position="34"/>
        <end position="44"/>
    </location>
</feature>
<dbReference type="SUPFAM" id="SSF53822">
    <property type="entry name" value="Periplasmic binding protein-like I"/>
    <property type="match status" value="1"/>
</dbReference>
<keyword evidence="3" id="KW-0029">Amino-acid transport</keyword>
<keyword evidence="2 5" id="KW-0732">Signal</keyword>
<dbReference type="Proteomes" id="UP001259803">
    <property type="component" value="Unassembled WGS sequence"/>
</dbReference>
<comment type="similarity">
    <text evidence="1">Belongs to the leucine-binding protein family.</text>
</comment>
<evidence type="ECO:0000256" key="1">
    <source>
        <dbReference type="ARBA" id="ARBA00010062"/>
    </source>
</evidence>